<name>A0A6B8KMG0_9HYPH</name>
<evidence type="ECO:0000259" key="1">
    <source>
        <dbReference type="Pfam" id="PF07969"/>
    </source>
</evidence>
<dbReference type="AlphaFoldDB" id="A0A6B8KMG0"/>
<proteinExistence type="predicted"/>
<dbReference type="Pfam" id="PF07969">
    <property type="entry name" value="Amidohydro_3"/>
    <property type="match status" value="1"/>
</dbReference>
<evidence type="ECO:0000313" key="2">
    <source>
        <dbReference type="EMBL" id="QGM48230.1"/>
    </source>
</evidence>
<feature type="domain" description="Amidohydrolase 3" evidence="1">
    <location>
        <begin position="43"/>
        <end position="485"/>
    </location>
</feature>
<dbReference type="SUPFAM" id="SSF51556">
    <property type="entry name" value="Metallo-dependent hydrolases"/>
    <property type="match status" value="1"/>
</dbReference>
<reference evidence="2 3" key="1">
    <citation type="submission" date="2019-11" db="EMBL/GenBank/DDBJ databases">
        <title>The genome sequence of Methylocystis heyeri.</title>
        <authorList>
            <person name="Oshkin I.Y."/>
            <person name="Miroshnikov K."/>
            <person name="Dedysh S.N."/>
        </authorList>
    </citation>
    <scope>NUCLEOTIDE SEQUENCE [LARGE SCALE GENOMIC DNA]</scope>
    <source>
        <strain evidence="2 3">H2</strain>
        <plasmid evidence="2 3">unnamed1</plasmid>
    </source>
</reference>
<dbReference type="InterPro" id="IPR032466">
    <property type="entry name" value="Metal_Hydrolase"/>
</dbReference>
<dbReference type="InterPro" id="IPR013108">
    <property type="entry name" value="Amidohydro_3"/>
</dbReference>
<dbReference type="NCBIfam" id="TIGR03121">
    <property type="entry name" value="one_C_dehyd_A"/>
    <property type="match status" value="1"/>
</dbReference>
<dbReference type="SUPFAM" id="SSF51338">
    <property type="entry name" value="Composite domain of metallo-dependent hydrolases"/>
    <property type="match status" value="2"/>
</dbReference>
<dbReference type="OrthoDB" id="9807210at2"/>
<evidence type="ECO:0000313" key="3">
    <source>
        <dbReference type="Proteomes" id="UP000309061"/>
    </source>
</evidence>
<gene>
    <name evidence="2" type="ORF">H2LOC_020795</name>
</gene>
<dbReference type="RefSeq" id="WP_136498115.1">
    <property type="nucleotide sequence ID" value="NZ_CP046053.1"/>
</dbReference>
<keyword evidence="2" id="KW-0614">Plasmid</keyword>
<geneLocation type="plasmid" evidence="2">
    <name>unnamed1</name>
</geneLocation>
<dbReference type="InterPro" id="IPR050378">
    <property type="entry name" value="Metallo-dep_Hydrolases_sf"/>
</dbReference>
<keyword evidence="3" id="KW-1185">Reference proteome</keyword>
<dbReference type="GO" id="GO:0016810">
    <property type="term" value="F:hydrolase activity, acting on carbon-nitrogen (but not peptide) bonds"/>
    <property type="evidence" value="ECO:0007669"/>
    <property type="project" value="InterPro"/>
</dbReference>
<dbReference type="Gene3D" id="2.30.40.10">
    <property type="entry name" value="Urease, subunit C, domain 1"/>
    <property type="match status" value="1"/>
</dbReference>
<dbReference type="InterPro" id="IPR011059">
    <property type="entry name" value="Metal-dep_hydrolase_composite"/>
</dbReference>
<dbReference type="InterPro" id="IPR012027">
    <property type="entry name" value="Formylmethanofuran_DH_asu"/>
</dbReference>
<sequence>MLTCLRGAHVVDPVHETDSVGDVWFEDGHIVAQPEGRKPDAEYDVSGHIVMAGAIDIHSHIAGGGVNAARLLMPEAHRAHRPRPPGTPLSTAGWSTFETGRLYAQMGYTTVIEPAILPHQALHAHLELADIPIIDKGFLTVLGNDDFLLSAFRNNERDAAIVDYIGATLESTRAIGIKCANPGGVCACKQNLRSFSLDDKVPEYGLSSRDIFTRLQRAVAATGIPHPLHLHMSNLGLAGNVETALATIDASQGLPLHLAHAQFYAYGKEGKNGFSSAAAQLAEKINADKKVTMDVGQVMFANTVTISTDVMKQLNSLPSGRPKKGVIFDGDSSGLGVVPYAYRVSDFFNAVQWAAGLELFLLTNDPMRVFFTVDHPNGAPFTSYPEVLALLMSADKRAQWLSRLPADVLEMTSLPSIKREYSLYEVATMTRAAPRKLYGFNDRGELGPGAVADIAVYKPQRDKAGMFRDAAYVFKDGDLVVRDGKVSRYTHGKTLHVHPEYDRAINKRLDSYYDDLYGMPRSLFEVSDAALPNKDAFAEVPSRRLGGSIGRAEAVHRRG</sequence>
<protein>
    <submittedName>
        <fullName evidence="2">Formylmethanofuran dehydrogenase subunit A</fullName>
    </submittedName>
</protein>
<organism evidence="2 3">
    <name type="scientific">Methylocystis heyeri</name>
    <dbReference type="NCBI Taxonomy" id="391905"/>
    <lineage>
        <taxon>Bacteria</taxon>
        <taxon>Pseudomonadati</taxon>
        <taxon>Pseudomonadota</taxon>
        <taxon>Alphaproteobacteria</taxon>
        <taxon>Hyphomicrobiales</taxon>
        <taxon>Methylocystaceae</taxon>
        <taxon>Methylocystis</taxon>
    </lineage>
</organism>
<dbReference type="Proteomes" id="UP000309061">
    <property type="component" value="Plasmid unnamed1"/>
</dbReference>
<dbReference type="PANTHER" id="PTHR11647">
    <property type="entry name" value="HYDRANTOINASE/DIHYDROPYRIMIDINASE FAMILY MEMBER"/>
    <property type="match status" value="1"/>
</dbReference>
<accession>A0A6B8KMG0</accession>
<dbReference type="EMBL" id="CP046053">
    <property type="protein sequence ID" value="QGM48230.1"/>
    <property type="molecule type" value="Genomic_DNA"/>
</dbReference>
<dbReference type="KEGG" id="mhey:H2LOC_020795"/>
<dbReference type="PANTHER" id="PTHR11647:SF1">
    <property type="entry name" value="COLLAPSIN RESPONSE MEDIATOR PROTEIN"/>
    <property type="match status" value="1"/>
</dbReference>